<dbReference type="GO" id="GO:0005524">
    <property type="term" value="F:ATP binding"/>
    <property type="evidence" value="ECO:0007669"/>
    <property type="project" value="UniProtKB-KW"/>
</dbReference>
<evidence type="ECO:0000256" key="1">
    <source>
        <dbReference type="ARBA" id="ARBA00004651"/>
    </source>
</evidence>
<sequence length="276" mass="30758">MSRSNFLIGLFKTIALLICAAFVLGPIIATVLGGFKSTGDLRVNPLGLPKVWETQFYLDLIVDPAFWRYMGNSLVISLSAVVLTLIVAAAAAYVFAQIRFFGSRFLLSYLLLGLVFPFATAILPLFITVRDLGLLDTYWAVILPQAAFGLSLAILLFKTFFDQLPKELFEAAYVEGCGYIRFFWRFTLPLSTPILATVGVFVFVQSWNNFLLPLIVLNSREVFTWPLGMMQFRGEYLTEWNRTLAFISLTLIPAIVFFLAAQRYIVAGLTGGAVKG</sequence>
<gene>
    <name evidence="9" type="ORF">DL1_12205</name>
</gene>
<comment type="subcellular location">
    <subcellularLocation>
        <location evidence="1 7">Cell membrane</location>
        <topology evidence="1 7">Multi-pass membrane protein</topology>
    </subcellularLocation>
</comment>
<keyword evidence="9" id="KW-0547">Nucleotide-binding</keyword>
<dbReference type="SUPFAM" id="SSF161098">
    <property type="entry name" value="MetI-like"/>
    <property type="match status" value="1"/>
</dbReference>
<dbReference type="GO" id="GO:0055085">
    <property type="term" value="P:transmembrane transport"/>
    <property type="evidence" value="ECO:0007669"/>
    <property type="project" value="InterPro"/>
</dbReference>
<feature type="transmembrane region" description="Helical" evidence="7">
    <location>
        <begin position="107"/>
        <end position="127"/>
    </location>
</feature>
<comment type="similarity">
    <text evidence="7">Belongs to the binding-protein-dependent transport system permease family.</text>
</comment>
<feature type="transmembrane region" description="Helical" evidence="7">
    <location>
        <begin position="139"/>
        <end position="161"/>
    </location>
</feature>
<evidence type="ECO:0000256" key="4">
    <source>
        <dbReference type="ARBA" id="ARBA00022692"/>
    </source>
</evidence>
<dbReference type="Pfam" id="PF00528">
    <property type="entry name" value="BPD_transp_1"/>
    <property type="match status" value="1"/>
</dbReference>
<dbReference type="Proteomes" id="UP000027725">
    <property type="component" value="Unassembled WGS sequence"/>
</dbReference>
<reference evidence="9 10" key="1">
    <citation type="submission" date="2014-03" db="EMBL/GenBank/DDBJ databases">
        <title>The draft genome sequence of Thioclava dalianensis DLFJ1-1.</title>
        <authorList>
            <person name="Lai Q."/>
            <person name="Shao Z."/>
        </authorList>
    </citation>
    <scope>NUCLEOTIDE SEQUENCE [LARGE SCALE GENOMIC DNA]</scope>
    <source>
        <strain evidence="9 10">DLFJ1-1</strain>
    </source>
</reference>
<dbReference type="OrthoDB" id="9815445at2"/>
<evidence type="ECO:0000256" key="6">
    <source>
        <dbReference type="ARBA" id="ARBA00023136"/>
    </source>
</evidence>
<dbReference type="eggNOG" id="COG0395">
    <property type="taxonomic scope" value="Bacteria"/>
</dbReference>
<feature type="transmembrane region" description="Helical" evidence="7">
    <location>
        <begin position="182"/>
        <end position="204"/>
    </location>
</feature>
<dbReference type="AlphaFoldDB" id="A0A074U112"/>
<dbReference type="CDD" id="cd06261">
    <property type="entry name" value="TM_PBP2"/>
    <property type="match status" value="1"/>
</dbReference>
<evidence type="ECO:0000256" key="3">
    <source>
        <dbReference type="ARBA" id="ARBA00022475"/>
    </source>
</evidence>
<dbReference type="InterPro" id="IPR035906">
    <property type="entry name" value="MetI-like_sf"/>
</dbReference>
<protein>
    <submittedName>
        <fullName evidence="9">Thiamine ABC transporter ATP-binding protein</fullName>
    </submittedName>
</protein>
<dbReference type="InterPro" id="IPR000515">
    <property type="entry name" value="MetI-like"/>
</dbReference>
<evidence type="ECO:0000256" key="5">
    <source>
        <dbReference type="ARBA" id="ARBA00022989"/>
    </source>
</evidence>
<evidence type="ECO:0000256" key="2">
    <source>
        <dbReference type="ARBA" id="ARBA00022448"/>
    </source>
</evidence>
<keyword evidence="5 7" id="KW-1133">Transmembrane helix</keyword>
<dbReference type="STRING" id="1185766.SAMN05216224_10187"/>
<feature type="transmembrane region" description="Helical" evidence="7">
    <location>
        <begin position="244"/>
        <end position="265"/>
    </location>
</feature>
<keyword evidence="2 7" id="KW-0813">Transport</keyword>
<keyword evidence="6 7" id="KW-0472">Membrane</keyword>
<feature type="transmembrane region" description="Helical" evidence="7">
    <location>
        <begin position="74"/>
        <end position="95"/>
    </location>
</feature>
<evidence type="ECO:0000256" key="7">
    <source>
        <dbReference type="RuleBase" id="RU363032"/>
    </source>
</evidence>
<comment type="caution">
    <text evidence="9">The sequence shown here is derived from an EMBL/GenBank/DDBJ whole genome shotgun (WGS) entry which is preliminary data.</text>
</comment>
<dbReference type="PANTHER" id="PTHR43744:SF12">
    <property type="entry name" value="ABC TRANSPORTER PERMEASE PROTEIN MG189-RELATED"/>
    <property type="match status" value="1"/>
</dbReference>
<dbReference type="PANTHER" id="PTHR43744">
    <property type="entry name" value="ABC TRANSPORTER PERMEASE PROTEIN MG189-RELATED-RELATED"/>
    <property type="match status" value="1"/>
</dbReference>
<evidence type="ECO:0000259" key="8">
    <source>
        <dbReference type="PROSITE" id="PS50928"/>
    </source>
</evidence>
<dbReference type="GO" id="GO:0005886">
    <property type="term" value="C:plasma membrane"/>
    <property type="evidence" value="ECO:0007669"/>
    <property type="project" value="UniProtKB-SubCell"/>
</dbReference>
<evidence type="ECO:0000313" key="9">
    <source>
        <dbReference type="EMBL" id="KEP68352.1"/>
    </source>
</evidence>
<dbReference type="EMBL" id="JHEH01000035">
    <property type="protein sequence ID" value="KEP68352.1"/>
    <property type="molecule type" value="Genomic_DNA"/>
</dbReference>
<keyword evidence="4 7" id="KW-0812">Transmembrane</keyword>
<keyword evidence="3" id="KW-1003">Cell membrane</keyword>
<dbReference type="RefSeq" id="WP_038068733.1">
    <property type="nucleotide sequence ID" value="NZ_FOVB01000001.1"/>
</dbReference>
<keyword evidence="10" id="KW-1185">Reference proteome</keyword>
<proteinExistence type="inferred from homology"/>
<dbReference type="PROSITE" id="PS50928">
    <property type="entry name" value="ABC_TM1"/>
    <property type="match status" value="1"/>
</dbReference>
<feature type="domain" description="ABC transmembrane type-1" evidence="8">
    <location>
        <begin position="70"/>
        <end position="261"/>
    </location>
</feature>
<name>A0A074U112_9RHOB</name>
<organism evidence="9 10">
    <name type="scientific">Thioclava dalianensis</name>
    <dbReference type="NCBI Taxonomy" id="1185766"/>
    <lineage>
        <taxon>Bacteria</taxon>
        <taxon>Pseudomonadati</taxon>
        <taxon>Pseudomonadota</taxon>
        <taxon>Alphaproteobacteria</taxon>
        <taxon>Rhodobacterales</taxon>
        <taxon>Paracoccaceae</taxon>
        <taxon>Thioclava</taxon>
    </lineage>
</organism>
<evidence type="ECO:0000313" key="10">
    <source>
        <dbReference type="Proteomes" id="UP000027725"/>
    </source>
</evidence>
<dbReference type="Gene3D" id="1.10.3720.10">
    <property type="entry name" value="MetI-like"/>
    <property type="match status" value="1"/>
</dbReference>
<accession>A0A074U112</accession>
<keyword evidence="9" id="KW-0067">ATP-binding</keyword>